<keyword evidence="6" id="KW-1185">Reference proteome</keyword>
<dbReference type="SUPFAM" id="SSF46785">
    <property type="entry name" value="Winged helix' DNA-binding domain"/>
    <property type="match status" value="1"/>
</dbReference>
<dbReference type="PRINTS" id="PR00778">
    <property type="entry name" value="HTHARSR"/>
</dbReference>
<reference evidence="5 6" key="1">
    <citation type="submission" date="2015-07" db="EMBL/GenBank/DDBJ databases">
        <title>Genome sequence of Ornatilinea apprima DSM 23815.</title>
        <authorList>
            <person name="Hemp J."/>
            <person name="Ward L.M."/>
            <person name="Pace L.A."/>
            <person name="Fischer W.W."/>
        </authorList>
    </citation>
    <scope>NUCLEOTIDE SEQUENCE [LARGE SCALE GENOMIC DNA]</scope>
    <source>
        <strain evidence="5 6">P3M-1</strain>
    </source>
</reference>
<dbReference type="EMBL" id="LGCL01000045">
    <property type="protein sequence ID" value="KPL70001.1"/>
    <property type="molecule type" value="Genomic_DNA"/>
</dbReference>
<keyword evidence="1" id="KW-0805">Transcription regulation</keyword>
<dbReference type="InterPro" id="IPR011991">
    <property type="entry name" value="ArsR-like_HTH"/>
</dbReference>
<dbReference type="Pfam" id="PF01022">
    <property type="entry name" value="HTH_5"/>
    <property type="match status" value="1"/>
</dbReference>
<feature type="domain" description="HTH arsR-type" evidence="4">
    <location>
        <begin position="5"/>
        <end position="99"/>
    </location>
</feature>
<keyword evidence="2" id="KW-0238">DNA-binding</keyword>
<organism evidence="5 6">
    <name type="scientific">Ornatilinea apprima</name>
    <dbReference type="NCBI Taxonomy" id="1134406"/>
    <lineage>
        <taxon>Bacteria</taxon>
        <taxon>Bacillati</taxon>
        <taxon>Chloroflexota</taxon>
        <taxon>Anaerolineae</taxon>
        <taxon>Anaerolineales</taxon>
        <taxon>Anaerolineaceae</taxon>
        <taxon>Ornatilinea</taxon>
    </lineage>
</organism>
<evidence type="ECO:0000256" key="1">
    <source>
        <dbReference type="ARBA" id="ARBA00023015"/>
    </source>
</evidence>
<accession>A0A0P6WSV4</accession>
<gene>
    <name evidence="5" type="ORF">ADN00_18210</name>
</gene>
<dbReference type="SMART" id="SM00418">
    <property type="entry name" value="HTH_ARSR"/>
    <property type="match status" value="1"/>
</dbReference>
<name>A0A0P6WSV4_9CHLR</name>
<dbReference type="CDD" id="cd00090">
    <property type="entry name" value="HTH_ARSR"/>
    <property type="match status" value="1"/>
</dbReference>
<dbReference type="PANTHER" id="PTHR43132:SF2">
    <property type="entry name" value="ARSENICAL RESISTANCE OPERON REPRESSOR ARSR-RELATED"/>
    <property type="match status" value="1"/>
</dbReference>
<dbReference type="GO" id="GO:0003677">
    <property type="term" value="F:DNA binding"/>
    <property type="evidence" value="ECO:0007669"/>
    <property type="project" value="UniProtKB-KW"/>
</dbReference>
<dbReference type="NCBIfam" id="NF033788">
    <property type="entry name" value="HTH_metalloreg"/>
    <property type="match status" value="1"/>
</dbReference>
<dbReference type="RefSeq" id="WP_075064475.1">
    <property type="nucleotide sequence ID" value="NZ_LGCL01000045.1"/>
</dbReference>
<evidence type="ECO:0000256" key="2">
    <source>
        <dbReference type="ARBA" id="ARBA00023125"/>
    </source>
</evidence>
<evidence type="ECO:0000313" key="6">
    <source>
        <dbReference type="Proteomes" id="UP000050417"/>
    </source>
</evidence>
<protein>
    <recommendedName>
        <fullName evidence="4">HTH arsR-type domain-containing protein</fullName>
    </recommendedName>
</protein>
<dbReference type="OrthoDB" id="9798835at2"/>
<dbReference type="InterPro" id="IPR036390">
    <property type="entry name" value="WH_DNA-bd_sf"/>
</dbReference>
<dbReference type="AlphaFoldDB" id="A0A0P6WSV4"/>
<dbReference type="Gene3D" id="1.10.10.10">
    <property type="entry name" value="Winged helix-like DNA-binding domain superfamily/Winged helix DNA-binding domain"/>
    <property type="match status" value="1"/>
</dbReference>
<comment type="caution">
    <text evidence="5">The sequence shown here is derived from an EMBL/GenBank/DDBJ whole genome shotgun (WGS) entry which is preliminary data.</text>
</comment>
<dbReference type="PANTHER" id="PTHR43132">
    <property type="entry name" value="ARSENICAL RESISTANCE OPERON REPRESSOR ARSR-RELATED"/>
    <property type="match status" value="1"/>
</dbReference>
<evidence type="ECO:0000256" key="3">
    <source>
        <dbReference type="ARBA" id="ARBA00023163"/>
    </source>
</evidence>
<dbReference type="InterPro" id="IPR051011">
    <property type="entry name" value="Metal_resp_trans_reg"/>
</dbReference>
<dbReference type="Proteomes" id="UP000050417">
    <property type="component" value="Unassembled WGS sequence"/>
</dbReference>
<proteinExistence type="predicted"/>
<evidence type="ECO:0000259" key="4">
    <source>
        <dbReference type="PROSITE" id="PS50987"/>
    </source>
</evidence>
<dbReference type="PROSITE" id="PS50987">
    <property type="entry name" value="HTH_ARSR_2"/>
    <property type="match status" value="1"/>
</dbReference>
<sequence>MSAKSVENPFDSAAKFFKLFSHPARLQILNEISKEEACVCHLEAILGYRQAYISQHLMALREAGLIHDRRDGWNVYYQVSDPRVKELMDLIHLRFLDDDDLQSLRKTKICHCPKCTHETLPEKWIPEHEK</sequence>
<evidence type="ECO:0000313" key="5">
    <source>
        <dbReference type="EMBL" id="KPL70001.1"/>
    </source>
</evidence>
<dbReference type="InterPro" id="IPR001845">
    <property type="entry name" value="HTH_ArsR_DNA-bd_dom"/>
</dbReference>
<dbReference type="GO" id="GO:0003700">
    <property type="term" value="F:DNA-binding transcription factor activity"/>
    <property type="evidence" value="ECO:0007669"/>
    <property type="project" value="InterPro"/>
</dbReference>
<dbReference type="STRING" id="1134406.ADN00_18210"/>
<dbReference type="InterPro" id="IPR036388">
    <property type="entry name" value="WH-like_DNA-bd_sf"/>
</dbReference>
<keyword evidence="3" id="KW-0804">Transcription</keyword>